<evidence type="ECO:0000313" key="14">
    <source>
        <dbReference type="Proteomes" id="UP000224567"/>
    </source>
</evidence>
<reference evidence="14" key="2">
    <citation type="journal article" date="2017" name="J. Anim. Genet.">
        <title>Multiple reference genome sequences of hot pepper reveal the massive evolution of plant disease resistance genes by retroduplication.</title>
        <authorList>
            <person name="Kim S."/>
            <person name="Park J."/>
            <person name="Yeom S.-I."/>
            <person name="Kim Y.-M."/>
            <person name="Seo E."/>
            <person name="Kim K.-T."/>
            <person name="Kim M.-S."/>
            <person name="Lee J.M."/>
            <person name="Cheong K."/>
            <person name="Shin H.-S."/>
            <person name="Kim S.-B."/>
            <person name="Han K."/>
            <person name="Lee J."/>
            <person name="Park M."/>
            <person name="Lee H.-A."/>
            <person name="Lee H.-Y."/>
            <person name="Lee Y."/>
            <person name="Oh S."/>
            <person name="Lee J.H."/>
            <person name="Choi E."/>
            <person name="Choi E."/>
            <person name="Lee S.E."/>
            <person name="Jeon J."/>
            <person name="Kim H."/>
            <person name="Choi G."/>
            <person name="Song H."/>
            <person name="Lee J."/>
            <person name="Lee S.-C."/>
            <person name="Kwon J.-K."/>
            <person name="Lee H.-Y."/>
            <person name="Koo N."/>
            <person name="Hong Y."/>
            <person name="Kim R.W."/>
            <person name="Kang W.-H."/>
            <person name="Huh J.H."/>
            <person name="Kang B.-C."/>
            <person name="Yang T.-J."/>
            <person name="Lee Y.-H."/>
            <person name="Bennetzen J.L."/>
            <person name="Choi D."/>
        </authorList>
    </citation>
    <scope>NUCLEOTIDE SEQUENCE [LARGE SCALE GENOMIC DNA]</scope>
    <source>
        <strain evidence="14">cv. PBC81</strain>
    </source>
</reference>
<dbReference type="Proteomes" id="UP000224567">
    <property type="component" value="Unassembled WGS sequence"/>
</dbReference>
<evidence type="ECO:0000256" key="10">
    <source>
        <dbReference type="SAM" id="Coils"/>
    </source>
</evidence>
<dbReference type="Gene3D" id="1.10.10.10">
    <property type="entry name" value="Winged helix-like DNA-binding domain superfamily/Winged helix DNA-binding domain"/>
    <property type="match status" value="1"/>
</dbReference>
<dbReference type="PANTHER" id="PTHR34960">
    <property type="entry name" value="EMB|CAB68146.1-RELATED"/>
    <property type="match status" value="1"/>
</dbReference>
<evidence type="ECO:0000313" key="13">
    <source>
        <dbReference type="EMBL" id="PHT37224.1"/>
    </source>
</evidence>
<dbReference type="EMBL" id="MLFT02000010">
    <property type="protein sequence ID" value="PHT37224.1"/>
    <property type="molecule type" value="Genomic_DNA"/>
</dbReference>
<keyword evidence="6" id="KW-0238">DNA-binding</keyword>
<gene>
    <name evidence="13" type="ORF">CQW23_24924</name>
</gene>
<evidence type="ECO:0000256" key="4">
    <source>
        <dbReference type="ARBA" id="ARBA00023015"/>
    </source>
</evidence>
<keyword evidence="14" id="KW-1185">Reference proteome</keyword>
<dbReference type="PANTHER" id="PTHR34960:SF5">
    <property type="entry name" value="TRANSMEMBRANE PROTEIN"/>
    <property type="match status" value="1"/>
</dbReference>
<evidence type="ECO:0000256" key="7">
    <source>
        <dbReference type="ARBA" id="ARBA00023163"/>
    </source>
</evidence>
<proteinExistence type="inferred from homology"/>
<comment type="subunit">
    <text evidence="2">Homotrimer.</text>
</comment>
<dbReference type="STRING" id="33114.A0A2G2VW77"/>
<keyword evidence="3" id="KW-0597">Phosphoprotein</keyword>
<feature type="coiled-coil region" evidence="10">
    <location>
        <begin position="150"/>
        <end position="209"/>
    </location>
</feature>
<evidence type="ECO:0000259" key="12">
    <source>
        <dbReference type="PROSITE" id="PS00434"/>
    </source>
</evidence>
<evidence type="ECO:0000256" key="5">
    <source>
        <dbReference type="ARBA" id="ARBA00023016"/>
    </source>
</evidence>
<keyword evidence="10" id="KW-0175">Coiled coil</keyword>
<dbReference type="OrthoDB" id="1921707at2759"/>
<dbReference type="PROSITE" id="PS00434">
    <property type="entry name" value="HSF_DOMAIN"/>
    <property type="match status" value="1"/>
</dbReference>
<keyword evidence="4" id="KW-0805">Transcription regulation</keyword>
<name>A0A2G2VW77_CAPBA</name>
<dbReference type="InterPro" id="IPR036390">
    <property type="entry name" value="WH_DNA-bd_sf"/>
</dbReference>
<dbReference type="Pfam" id="PF25002">
    <property type="entry name" value="DUF7780"/>
    <property type="match status" value="1"/>
</dbReference>
<evidence type="ECO:0000256" key="1">
    <source>
        <dbReference type="ARBA" id="ARBA00004123"/>
    </source>
</evidence>
<comment type="caution">
    <text evidence="13">The sequence shown here is derived from an EMBL/GenBank/DDBJ whole genome shotgun (WGS) entry which is preliminary data.</text>
</comment>
<dbReference type="Pfam" id="PF00447">
    <property type="entry name" value="HSF_DNA-bind"/>
    <property type="match status" value="1"/>
</dbReference>
<feature type="compositionally biased region" description="Low complexity" evidence="11">
    <location>
        <begin position="138"/>
        <end position="147"/>
    </location>
</feature>
<evidence type="ECO:0000256" key="6">
    <source>
        <dbReference type="ARBA" id="ARBA00023125"/>
    </source>
</evidence>
<keyword evidence="5" id="KW-0346">Stress response</keyword>
<comment type="similarity">
    <text evidence="9">Belongs to the HSF family.</text>
</comment>
<keyword evidence="8" id="KW-0539">Nucleus</keyword>
<comment type="subcellular location">
    <subcellularLocation>
        <location evidence="1">Nucleus</location>
    </subcellularLocation>
</comment>
<evidence type="ECO:0000256" key="8">
    <source>
        <dbReference type="ARBA" id="ARBA00023242"/>
    </source>
</evidence>
<dbReference type="GO" id="GO:0043565">
    <property type="term" value="F:sequence-specific DNA binding"/>
    <property type="evidence" value="ECO:0007669"/>
    <property type="project" value="InterPro"/>
</dbReference>
<accession>A0A2G2VW77</accession>
<feature type="domain" description="HSF-type DNA-binding" evidence="12">
    <location>
        <begin position="64"/>
        <end position="88"/>
    </location>
</feature>
<keyword evidence="7" id="KW-0804">Transcription</keyword>
<dbReference type="GO" id="GO:0005634">
    <property type="term" value="C:nucleus"/>
    <property type="evidence" value="ECO:0007669"/>
    <property type="project" value="UniProtKB-SubCell"/>
</dbReference>
<sequence>MGNLEGDQSERTLLEYVRKSSTPPFLLKTYMLVEDPATDDIISWNSDGSAFIVRQPAEFARDLLPTLFKHCNFSSFVRQLNTYGFRKIATSRWEFSNDLFRRGDKDLLCDIRRKKAWTNKQQPNKNNKKETDNEDQRSSSSTSSSSSLEYNSLIDENKRLKKENGALNSELSSINKKCKELIDIVSMLAENSEKEEEEKEGQIKALVGNSHSSRHVKDTVGVSLRIRQHALQGMGTLYRKGTRSMSDLVVAHVAESVTVQELKLFTRLFYRSKMASKSDIVFVFQSESSPFDNVIVEENASFLKIIHGYNERFLNISSKEASSKSTNNNTPQSTNFDVSPFLITNKNANASEEPEPIWGRKKTANFSVNDSTESSTRLSYGSVVGFYADELDPEGTLPGFMDHVPMSLRRWACYPLLLGRIRRNFKHTVLVDVKEMLLLDDPLSRVAKNLTHDSVVVNLTKTRSTQKRKASPSIIMGGSRGIRRLSNAMLIEIIRGSSTQPNKKKKKKMNLVTELTLFNQLVRNEFILKNVHVIFTELASREAKDSSVQAKSASLI</sequence>
<evidence type="ECO:0000256" key="2">
    <source>
        <dbReference type="ARBA" id="ARBA00011233"/>
    </source>
</evidence>
<feature type="compositionally biased region" description="Basic and acidic residues" evidence="11">
    <location>
        <begin position="127"/>
        <end position="137"/>
    </location>
</feature>
<dbReference type="SMART" id="SM00415">
    <property type="entry name" value="HSF"/>
    <property type="match status" value="1"/>
</dbReference>
<dbReference type="InterPro" id="IPR036388">
    <property type="entry name" value="WH-like_DNA-bd_sf"/>
</dbReference>
<evidence type="ECO:0000256" key="11">
    <source>
        <dbReference type="SAM" id="MobiDB-lite"/>
    </source>
</evidence>
<dbReference type="InterPro" id="IPR000232">
    <property type="entry name" value="HSF_DNA-bd"/>
</dbReference>
<reference evidence="13 14" key="1">
    <citation type="journal article" date="2017" name="Genome Biol.">
        <title>New reference genome sequences of hot pepper reveal the massive evolution of plant disease-resistance genes by retroduplication.</title>
        <authorList>
            <person name="Kim S."/>
            <person name="Park J."/>
            <person name="Yeom S.I."/>
            <person name="Kim Y.M."/>
            <person name="Seo E."/>
            <person name="Kim K.T."/>
            <person name="Kim M.S."/>
            <person name="Lee J.M."/>
            <person name="Cheong K."/>
            <person name="Shin H.S."/>
            <person name="Kim S.B."/>
            <person name="Han K."/>
            <person name="Lee J."/>
            <person name="Park M."/>
            <person name="Lee H.A."/>
            <person name="Lee H.Y."/>
            <person name="Lee Y."/>
            <person name="Oh S."/>
            <person name="Lee J.H."/>
            <person name="Choi E."/>
            <person name="Choi E."/>
            <person name="Lee S.E."/>
            <person name="Jeon J."/>
            <person name="Kim H."/>
            <person name="Choi G."/>
            <person name="Song H."/>
            <person name="Lee J."/>
            <person name="Lee S.C."/>
            <person name="Kwon J.K."/>
            <person name="Lee H.Y."/>
            <person name="Koo N."/>
            <person name="Hong Y."/>
            <person name="Kim R.W."/>
            <person name="Kang W.H."/>
            <person name="Huh J.H."/>
            <person name="Kang B.C."/>
            <person name="Yang T.J."/>
            <person name="Lee Y.H."/>
            <person name="Bennetzen J.L."/>
            <person name="Choi D."/>
        </authorList>
    </citation>
    <scope>NUCLEOTIDE SEQUENCE [LARGE SCALE GENOMIC DNA]</scope>
    <source>
        <strain evidence="14">cv. PBC81</strain>
    </source>
</reference>
<dbReference type="PRINTS" id="PR00056">
    <property type="entry name" value="HSFDOMAIN"/>
</dbReference>
<evidence type="ECO:0000256" key="3">
    <source>
        <dbReference type="ARBA" id="ARBA00022553"/>
    </source>
</evidence>
<feature type="region of interest" description="Disordered" evidence="11">
    <location>
        <begin position="118"/>
        <end position="149"/>
    </location>
</feature>
<organism evidence="13 14">
    <name type="scientific">Capsicum baccatum</name>
    <name type="common">Peruvian pepper</name>
    <dbReference type="NCBI Taxonomy" id="33114"/>
    <lineage>
        <taxon>Eukaryota</taxon>
        <taxon>Viridiplantae</taxon>
        <taxon>Streptophyta</taxon>
        <taxon>Embryophyta</taxon>
        <taxon>Tracheophyta</taxon>
        <taxon>Spermatophyta</taxon>
        <taxon>Magnoliopsida</taxon>
        <taxon>eudicotyledons</taxon>
        <taxon>Gunneridae</taxon>
        <taxon>Pentapetalae</taxon>
        <taxon>asterids</taxon>
        <taxon>lamiids</taxon>
        <taxon>Solanales</taxon>
        <taxon>Solanaceae</taxon>
        <taxon>Solanoideae</taxon>
        <taxon>Capsiceae</taxon>
        <taxon>Capsicum</taxon>
    </lineage>
</organism>
<dbReference type="InterPro" id="IPR056682">
    <property type="entry name" value="DUF7780"/>
</dbReference>
<dbReference type="FunFam" id="1.10.10.10:FF:000037">
    <property type="entry name" value="Heat stress transcription factor B-4"/>
    <property type="match status" value="1"/>
</dbReference>
<evidence type="ECO:0000256" key="9">
    <source>
        <dbReference type="RuleBase" id="RU004020"/>
    </source>
</evidence>
<dbReference type="SUPFAM" id="SSF46785">
    <property type="entry name" value="Winged helix' DNA-binding domain"/>
    <property type="match status" value="1"/>
</dbReference>
<protein>
    <submittedName>
        <fullName evidence="13">Heat stress transcription factor B-3</fullName>
    </submittedName>
</protein>
<dbReference type="GO" id="GO:0003700">
    <property type="term" value="F:DNA-binding transcription factor activity"/>
    <property type="evidence" value="ECO:0007669"/>
    <property type="project" value="InterPro"/>
</dbReference>
<dbReference type="AlphaFoldDB" id="A0A2G2VW77"/>